<evidence type="ECO:0000313" key="7">
    <source>
        <dbReference type="Proteomes" id="UP001176941"/>
    </source>
</evidence>
<dbReference type="Gene3D" id="1.20.120.720">
    <property type="entry name" value="Myosin VI head, motor domain, U50 subdomain"/>
    <property type="match status" value="1"/>
</dbReference>
<keyword evidence="3" id="KW-0518">Myosin</keyword>
<sequence length="158" mass="17972">MSTSRLPVFDTSPRHRHPPQVSLQAYFATEALAKATSERMFHWLVLSIKKALDKTKRQDISFIGILDITGFKIFDMSFSPLSPLLPPKPLGLPFPDIPEYLQVRVGELSGVWHSPLGEGHTCRHCWLCYCQSNGQRVAELTSHHLAHSLQWLDPRAWT</sequence>
<name>A0ABN8YZJ1_RANTA</name>
<protein>
    <recommendedName>
        <fullName evidence="5">Myosin motor domain-containing protein</fullName>
    </recommendedName>
</protein>
<dbReference type="Proteomes" id="UP001176941">
    <property type="component" value="Chromosome 25"/>
</dbReference>
<dbReference type="InterPro" id="IPR001609">
    <property type="entry name" value="Myosin_head_motor_dom-like"/>
</dbReference>
<keyword evidence="2" id="KW-0067">ATP-binding</keyword>
<dbReference type="Gene3D" id="3.40.850.10">
    <property type="entry name" value="Kinesin motor domain"/>
    <property type="match status" value="1"/>
</dbReference>
<evidence type="ECO:0000259" key="5">
    <source>
        <dbReference type="Pfam" id="PF00063"/>
    </source>
</evidence>
<dbReference type="InterPro" id="IPR027417">
    <property type="entry name" value="P-loop_NTPase"/>
</dbReference>
<proteinExistence type="predicted"/>
<accession>A0ABN8YZJ1</accession>
<feature type="domain" description="Myosin motor" evidence="5">
    <location>
        <begin position="19"/>
        <end position="76"/>
    </location>
</feature>
<organism evidence="6 7">
    <name type="scientific">Rangifer tarandus platyrhynchus</name>
    <name type="common">Svalbard reindeer</name>
    <dbReference type="NCBI Taxonomy" id="3082113"/>
    <lineage>
        <taxon>Eukaryota</taxon>
        <taxon>Metazoa</taxon>
        <taxon>Chordata</taxon>
        <taxon>Craniata</taxon>
        <taxon>Vertebrata</taxon>
        <taxon>Euteleostomi</taxon>
        <taxon>Mammalia</taxon>
        <taxon>Eutheria</taxon>
        <taxon>Laurasiatheria</taxon>
        <taxon>Artiodactyla</taxon>
        <taxon>Ruminantia</taxon>
        <taxon>Pecora</taxon>
        <taxon>Cervidae</taxon>
        <taxon>Odocoileinae</taxon>
        <taxon>Rangifer</taxon>
    </lineage>
</organism>
<keyword evidence="4" id="KW-0505">Motor protein</keyword>
<keyword evidence="1" id="KW-0547">Nucleotide-binding</keyword>
<gene>
    <name evidence="6" type="ORF">MRATA1EN1_LOCUS15527</name>
</gene>
<dbReference type="Pfam" id="PF00063">
    <property type="entry name" value="Myosin_head"/>
    <property type="match status" value="1"/>
</dbReference>
<dbReference type="EMBL" id="OX459961">
    <property type="protein sequence ID" value="CAI9166565.1"/>
    <property type="molecule type" value="Genomic_DNA"/>
</dbReference>
<evidence type="ECO:0000256" key="4">
    <source>
        <dbReference type="ARBA" id="ARBA00023175"/>
    </source>
</evidence>
<evidence type="ECO:0000256" key="3">
    <source>
        <dbReference type="ARBA" id="ARBA00023123"/>
    </source>
</evidence>
<evidence type="ECO:0000313" key="6">
    <source>
        <dbReference type="EMBL" id="CAI9166565.1"/>
    </source>
</evidence>
<dbReference type="SUPFAM" id="SSF52540">
    <property type="entry name" value="P-loop containing nucleoside triphosphate hydrolases"/>
    <property type="match status" value="1"/>
</dbReference>
<evidence type="ECO:0000256" key="2">
    <source>
        <dbReference type="ARBA" id="ARBA00022840"/>
    </source>
</evidence>
<reference evidence="6" key="1">
    <citation type="submission" date="2023-04" db="EMBL/GenBank/DDBJ databases">
        <authorList>
            <consortium name="ELIXIR-Norway"/>
        </authorList>
    </citation>
    <scope>NUCLEOTIDE SEQUENCE [LARGE SCALE GENOMIC DNA]</scope>
</reference>
<keyword evidence="7" id="KW-1185">Reference proteome</keyword>
<dbReference type="InterPro" id="IPR036961">
    <property type="entry name" value="Kinesin_motor_dom_sf"/>
</dbReference>
<evidence type="ECO:0000256" key="1">
    <source>
        <dbReference type="ARBA" id="ARBA00022741"/>
    </source>
</evidence>